<sequence length="70" mass="7590">MGREISNPWNPAVLSSIALLFSQPAPTRNDLKARYELIFSAVSTPAVAACPSRTAPQPIPVYVCHRSPAR</sequence>
<gene>
    <name evidence="1" type="ORF">BO71DRAFT_395701</name>
</gene>
<proteinExistence type="predicted"/>
<evidence type="ECO:0000313" key="2">
    <source>
        <dbReference type="Proteomes" id="UP000247810"/>
    </source>
</evidence>
<evidence type="ECO:0000313" key="1">
    <source>
        <dbReference type="EMBL" id="PYH98036.1"/>
    </source>
</evidence>
<dbReference type="VEuPathDB" id="FungiDB:BO71DRAFT_395701"/>
<name>A0A319DKG6_9EURO</name>
<accession>A0A319DKG6</accession>
<keyword evidence="2" id="KW-1185">Reference proteome</keyword>
<protein>
    <submittedName>
        <fullName evidence="1">Uncharacterized protein</fullName>
    </submittedName>
</protein>
<organism evidence="1 2">
    <name type="scientific">Aspergillus ellipticus CBS 707.79</name>
    <dbReference type="NCBI Taxonomy" id="1448320"/>
    <lineage>
        <taxon>Eukaryota</taxon>
        <taxon>Fungi</taxon>
        <taxon>Dikarya</taxon>
        <taxon>Ascomycota</taxon>
        <taxon>Pezizomycotina</taxon>
        <taxon>Eurotiomycetes</taxon>
        <taxon>Eurotiomycetidae</taxon>
        <taxon>Eurotiales</taxon>
        <taxon>Aspergillaceae</taxon>
        <taxon>Aspergillus</taxon>
        <taxon>Aspergillus subgen. Circumdati</taxon>
    </lineage>
</organism>
<dbReference type="AlphaFoldDB" id="A0A319DKG6"/>
<reference evidence="1 2" key="1">
    <citation type="submission" date="2018-02" db="EMBL/GenBank/DDBJ databases">
        <title>The genomes of Aspergillus section Nigri reveals drivers in fungal speciation.</title>
        <authorList>
            <consortium name="DOE Joint Genome Institute"/>
            <person name="Vesth T.C."/>
            <person name="Nybo J."/>
            <person name="Theobald S."/>
            <person name="Brandl J."/>
            <person name="Frisvad J.C."/>
            <person name="Nielsen K.F."/>
            <person name="Lyhne E.K."/>
            <person name="Kogle M.E."/>
            <person name="Kuo A."/>
            <person name="Riley R."/>
            <person name="Clum A."/>
            <person name="Nolan M."/>
            <person name="Lipzen A."/>
            <person name="Salamov A."/>
            <person name="Henrissat B."/>
            <person name="Wiebenga A."/>
            <person name="De vries R.P."/>
            <person name="Grigoriev I.V."/>
            <person name="Mortensen U.H."/>
            <person name="Andersen M.R."/>
            <person name="Baker S.E."/>
        </authorList>
    </citation>
    <scope>NUCLEOTIDE SEQUENCE [LARGE SCALE GENOMIC DNA]</scope>
    <source>
        <strain evidence="1 2">CBS 707.79</strain>
    </source>
</reference>
<dbReference type="EMBL" id="KZ825816">
    <property type="protein sequence ID" value="PYH98036.1"/>
    <property type="molecule type" value="Genomic_DNA"/>
</dbReference>
<dbReference type="Proteomes" id="UP000247810">
    <property type="component" value="Unassembled WGS sequence"/>
</dbReference>